<dbReference type="RefSeq" id="WP_143646587.1">
    <property type="nucleotide sequence ID" value="NZ_JABJXA010000011.1"/>
</dbReference>
<evidence type="ECO:0000313" key="5">
    <source>
        <dbReference type="Proteomes" id="UP000320857"/>
    </source>
</evidence>
<keyword evidence="2" id="KW-0472">Membrane</keyword>
<evidence type="ECO:0000313" key="4">
    <source>
        <dbReference type="EMBL" id="MQS01109.1"/>
    </source>
</evidence>
<organism evidence="4 5">
    <name type="scientific">Streptomyces alkaliterrae</name>
    <dbReference type="NCBI Taxonomy" id="2213162"/>
    <lineage>
        <taxon>Bacteria</taxon>
        <taxon>Bacillati</taxon>
        <taxon>Actinomycetota</taxon>
        <taxon>Actinomycetes</taxon>
        <taxon>Kitasatosporales</taxon>
        <taxon>Streptomycetaceae</taxon>
        <taxon>Streptomyces</taxon>
    </lineage>
</organism>
<dbReference type="EMBL" id="VJYK02000026">
    <property type="protein sequence ID" value="MQS01109.1"/>
    <property type="molecule type" value="Genomic_DNA"/>
</dbReference>
<accession>A0A5P0YRG2</accession>
<dbReference type="OrthoDB" id="4337793at2"/>
<gene>
    <name evidence="4" type="ORF">FNX44_004340</name>
    <name evidence="3" type="ORF">H3147_03265</name>
</gene>
<keyword evidence="2" id="KW-1133">Transmembrane helix</keyword>
<reference evidence="3" key="3">
    <citation type="journal article" name="Syst. Appl. Microbiol.">
        <title>Streptomyces alkaliterrae sp. nov., isolated from an alkaline soil, and emended descriptions of Streptomyces alkaliphilus, Streptomyces calidiresistens and Streptomyces durbertensis.</title>
        <authorList>
            <person name="Swiecimska M."/>
            <person name="Golinska P."/>
            <person name="Nouioui I."/>
            <person name="Wypij M."/>
            <person name="Rai M."/>
            <person name="Sangal V."/>
            <person name="Goodfellow M."/>
        </authorList>
    </citation>
    <scope>NUCLEOTIDE SEQUENCE</scope>
    <source>
        <strain evidence="3">OF8</strain>
    </source>
</reference>
<dbReference type="Proteomes" id="UP000517765">
    <property type="component" value="Unassembled WGS sequence"/>
</dbReference>
<dbReference type="Proteomes" id="UP000320857">
    <property type="component" value="Unassembled WGS sequence"/>
</dbReference>
<reference evidence="4 5" key="1">
    <citation type="submission" date="2019-10" db="EMBL/GenBank/DDBJ databases">
        <title>Streptomyces sp. nov., a novel actinobacterium isolated from alkaline environment.</title>
        <authorList>
            <person name="Golinska P."/>
        </authorList>
    </citation>
    <scope>NUCLEOTIDE SEQUENCE [LARGE SCALE GENOMIC DNA]</scope>
    <source>
        <strain evidence="4 5">OF1</strain>
    </source>
</reference>
<feature type="region of interest" description="Disordered" evidence="1">
    <location>
        <begin position="198"/>
        <end position="217"/>
    </location>
</feature>
<evidence type="ECO:0000313" key="3">
    <source>
        <dbReference type="EMBL" id="MBB1257848.1"/>
    </source>
</evidence>
<evidence type="ECO:0000256" key="1">
    <source>
        <dbReference type="SAM" id="MobiDB-lite"/>
    </source>
</evidence>
<keyword evidence="2" id="KW-0812">Transmembrane</keyword>
<keyword evidence="5" id="KW-1185">Reference proteome</keyword>
<name>A0A5P0YRG2_9ACTN</name>
<comment type="caution">
    <text evidence="4">The sequence shown here is derived from an EMBL/GenBank/DDBJ whole genome shotgun (WGS) entry which is preliminary data.</text>
</comment>
<sequence>MGHKDNGAAGEGGSRPVEDPLMYVLTDEPVPEEKSRDAAFMRDYRAAGEDVALLRADLDRIGQALCRESVAQDLGEGGVMIPAVTSRVRRRWALVVAAAVVVSAGIVVAGGVRGGGQGEGSPPGAALTEVGQLACAEVVAEGTVVDTEPEDDAVKVTLVVDRYYKPERGERTYSFSAPQREAESWTGSKLLVLVPQPDSGTPSVFKEGEPAPPGAAADEATDALVWGRGFVTKWLEESLGKPCPVDH</sequence>
<reference evidence="6" key="2">
    <citation type="submission" date="2020-05" db="EMBL/GenBank/DDBJ databases">
        <title>Classification of alakaliphilic streptomycetes isolated from an alkaline soil next to Lonar Crater, India and a proposal for the recognition of Streptomyces alkaliterrae sp. nov.</title>
        <authorList>
            <person name="Golinska P."/>
        </authorList>
    </citation>
    <scope>NUCLEOTIDE SEQUENCE [LARGE SCALE GENOMIC DNA]</scope>
    <source>
        <strain evidence="6">OF8</strain>
    </source>
</reference>
<dbReference type="AlphaFoldDB" id="A0A5P0YRG2"/>
<proteinExistence type="predicted"/>
<feature type="transmembrane region" description="Helical" evidence="2">
    <location>
        <begin position="92"/>
        <end position="112"/>
    </location>
</feature>
<evidence type="ECO:0000313" key="6">
    <source>
        <dbReference type="Proteomes" id="UP000517765"/>
    </source>
</evidence>
<dbReference type="EMBL" id="JABJXA010000011">
    <property type="protein sequence ID" value="MBB1257848.1"/>
    <property type="molecule type" value="Genomic_DNA"/>
</dbReference>
<evidence type="ECO:0000256" key="2">
    <source>
        <dbReference type="SAM" id="Phobius"/>
    </source>
</evidence>
<protein>
    <submittedName>
        <fullName evidence="4">Uncharacterized protein</fullName>
    </submittedName>
</protein>